<proteinExistence type="predicted"/>
<feature type="transmembrane region" description="Helical" evidence="3">
    <location>
        <begin position="44"/>
        <end position="61"/>
    </location>
</feature>
<dbReference type="PROSITE" id="PS50887">
    <property type="entry name" value="GGDEF"/>
    <property type="match status" value="1"/>
</dbReference>
<dbReference type="EMBL" id="JANIBJ010000024">
    <property type="protein sequence ID" value="MCQ8105092.1"/>
    <property type="molecule type" value="Genomic_DNA"/>
</dbReference>
<evidence type="ECO:0000256" key="2">
    <source>
        <dbReference type="ARBA" id="ARBA00034247"/>
    </source>
</evidence>
<dbReference type="EC" id="2.7.7.65" evidence="1"/>
<dbReference type="InterPro" id="IPR000160">
    <property type="entry name" value="GGDEF_dom"/>
</dbReference>
<accession>A0ABT1TJ63</accession>
<dbReference type="SMART" id="SM00267">
    <property type="entry name" value="GGDEF"/>
    <property type="match status" value="1"/>
</dbReference>
<comment type="caution">
    <text evidence="5">The sequence shown here is derived from an EMBL/GenBank/DDBJ whole genome shotgun (WGS) entry which is preliminary data.</text>
</comment>
<keyword evidence="5" id="KW-0548">Nucleotidyltransferase</keyword>
<sequence length="286" mass="32226">MQIKFTGYKVLKWLDGVDSRILLGLVFCLECLIAWADYLTGPLMPFEFFFLLPIGLAAFFLRSFWAYFFAMLSALAVIPVLSQLFVTSFTPPIVMEFFSRMIVYLVFAWLGVKLRQLLNELDRLASQDSLTAAARGRFFYEFGTAELARSFRSKSPLCLVFIDLDNFKEVNDNQGHQLGDQLLVAVADTIKANLRQGDIFGRLGGDEFAILLAQTSREEAKTITRRMRENLLAAIGRFETRVTFSIGVVTYLADKPVTIAELVALADSAMYAVKRSTKNAIRYVVA</sequence>
<dbReference type="SUPFAM" id="SSF55073">
    <property type="entry name" value="Nucleotide cyclase"/>
    <property type="match status" value="1"/>
</dbReference>
<evidence type="ECO:0000313" key="6">
    <source>
        <dbReference type="Proteomes" id="UP001524499"/>
    </source>
</evidence>
<keyword evidence="3" id="KW-0812">Transmembrane</keyword>
<comment type="catalytic activity">
    <reaction evidence="2">
        <text>2 GTP = 3',3'-c-di-GMP + 2 diphosphate</text>
        <dbReference type="Rhea" id="RHEA:24898"/>
        <dbReference type="ChEBI" id="CHEBI:33019"/>
        <dbReference type="ChEBI" id="CHEBI:37565"/>
        <dbReference type="ChEBI" id="CHEBI:58805"/>
        <dbReference type="EC" id="2.7.7.65"/>
    </reaction>
</comment>
<organism evidence="5 6">
    <name type="scientific">Methylomonas subterranea</name>
    <dbReference type="NCBI Taxonomy" id="2952225"/>
    <lineage>
        <taxon>Bacteria</taxon>
        <taxon>Pseudomonadati</taxon>
        <taxon>Pseudomonadota</taxon>
        <taxon>Gammaproteobacteria</taxon>
        <taxon>Methylococcales</taxon>
        <taxon>Methylococcaceae</taxon>
        <taxon>Methylomonas</taxon>
    </lineage>
</organism>
<keyword evidence="6" id="KW-1185">Reference proteome</keyword>
<dbReference type="Gene3D" id="3.30.70.270">
    <property type="match status" value="1"/>
</dbReference>
<evidence type="ECO:0000259" key="4">
    <source>
        <dbReference type="PROSITE" id="PS50887"/>
    </source>
</evidence>
<dbReference type="CDD" id="cd01949">
    <property type="entry name" value="GGDEF"/>
    <property type="match status" value="1"/>
</dbReference>
<dbReference type="InterPro" id="IPR029787">
    <property type="entry name" value="Nucleotide_cyclase"/>
</dbReference>
<gene>
    <name evidence="5" type="ORF">NP590_13335</name>
</gene>
<dbReference type="Proteomes" id="UP001524499">
    <property type="component" value="Unassembled WGS sequence"/>
</dbReference>
<feature type="transmembrane region" description="Helical" evidence="3">
    <location>
        <begin position="66"/>
        <end position="85"/>
    </location>
</feature>
<keyword evidence="3" id="KW-1133">Transmembrane helix</keyword>
<dbReference type="GO" id="GO:0052621">
    <property type="term" value="F:diguanylate cyclase activity"/>
    <property type="evidence" value="ECO:0007669"/>
    <property type="project" value="UniProtKB-EC"/>
</dbReference>
<name>A0ABT1TJ63_9GAMM</name>
<dbReference type="Pfam" id="PF00990">
    <property type="entry name" value="GGDEF"/>
    <property type="match status" value="1"/>
</dbReference>
<dbReference type="NCBIfam" id="TIGR00254">
    <property type="entry name" value="GGDEF"/>
    <property type="match status" value="1"/>
</dbReference>
<feature type="transmembrane region" description="Helical" evidence="3">
    <location>
        <begin position="21"/>
        <end position="38"/>
    </location>
</feature>
<keyword evidence="3" id="KW-0472">Membrane</keyword>
<evidence type="ECO:0000313" key="5">
    <source>
        <dbReference type="EMBL" id="MCQ8105092.1"/>
    </source>
</evidence>
<dbReference type="InterPro" id="IPR050469">
    <property type="entry name" value="Diguanylate_Cyclase"/>
</dbReference>
<keyword evidence="5" id="KW-0808">Transferase</keyword>
<protein>
    <recommendedName>
        <fullName evidence="1">diguanylate cyclase</fullName>
        <ecNumber evidence="1">2.7.7.65</ecNumber>
    </recommendedName>
</protein>
<dbReference type="RefSeq" id="WP_256602977.1">
    <property type="nucleotide sequence ID" value="NZ_JANIBJ010000024.1"/>
</dbReference>
<feature type="domain" description="GGDEF" evidence="4">
    <location>
        <begin position="155"/>
        <end position="286"/>
    </location>
</feature>
<dbReference type="PANTHER" id="PTHR45138:SF9">
    <property type="entry name" value="DIGUANYLATE CYCLASE DGCM-RELATED"/>
    <property type="match status" value="1"/>
</dbReference>
<dbReference type="PANTHER" id="PTHR45138">
    <property type="entry name" value="REGULATORY COMPONENTS OF SENSORY TRANSDUCTION SYSTEM"/>
    <property type="match status" value="1"/>
</dbReference>
<dbReference type="InterPro" id="IPR043128">
    <property type="entry name" value="Rev_trsase/Diguanyl_cyclase"/>
</dbReference>
<reference evidence="5 6" key="1">
    <citation type="submission" date="2022-07" db="EMBL/GenBank/DDBJ databases">
        <title>Methylomonas rivi sp. nov., Methylomonas rosea sp. nov., Methylomonas aureus sp. nov. and Methylomonas subterranea sp. nov., four novel methanotrophs isolated from a freshwater creek and the deep terrestrial subsurface.</title>
        <authorList>
            <person name="Abin C."/>
            <person name="Sankaranarayanan K."/>
            <person name="Garner C."/>
            <person name="Sindelar R."/>
            <person name="Kotary K."/>
            <person name="Garner R."/>
            <person name="Barclay S."/>
            <person name="Lawson P."/>
            <person name="Krumholz L."/>
        </authorList>
    </citation>
    <scope>NUCLEOTIDE SEQUENCE [LARGE SCALE GENOMIC DNA]</scope>
    <source>
        <strain evidence="5 6">SURF-2</strain>
    </source>
</reference>
<evidence type="ECO:0000256" key="1">
    <source>
        <dbReference type="ARBA" id="ARBA00012528"/>
    </source>
</evidence>
<evidence type="ECO:0000256" key="3">
    <source>
        <dbReference type="SAM" id="Phobius"/>
    </source>
</evidence>